<dbReference type="EMBL" id="CP077062">
    <property type="protein sequence ID" value="QWZ06847.1"/>
    <property type="molecule type" value="Genomic_DNA"/>
</dbReference>
<dbReference type="RefSeq" id="WP_216938136.1">
    <property type="nucleotide sequence ID" value="NZ_CP077062.1"/>
</dbReference>
<name>A0A975XYX6_9ACTN</name>
<keyword evidence="3" id="KW-1185">Reference proteome</keyword>
<feature type="transmembrane region" description="Helical" evidence="1">
    <location>
        <begin position="75"/>
        <end position="93"/>
    </location>
</feature>
<reference evidence="2" key="1">
    <citation type="submission" date="2021-06" db="EMBL/GenBank/DDBJ databases">
        <title>Complete genome sequence of Nocardioides sp. G188.</title>
        <authorList>
            <person name="Im W.-T."/>
        </authorList>
    </citation>
    <scope>NUCLEOTIDE SEQUENCE</scope>
    <source>
        <strain evidence="2">G188</strain>
    </source>
</reference>
<accession>A0A975XYX6</accession>
<feature type="transmembrane region" description="Helical" evidence="1">
    <location>
        <begin position="12"/>
        <end position="35"/>
    </location>
</feature>
<organism evidence="2 3">
    <name type="scientific">Nocardioides panacis</name>
    <dbReference type="NCBI Taxonomy" id="2849501"/>
    <lineage>
        <taxon>Bacteria</taxon>
        <taxon>Bacillati</taxon>
        <taxon>Actinomycetota</taxon>
        <taxon>Actinomycetes</taxon>
        <taxon>Propionibacteriales</taxon>
        <taxon>Nocardioidaceae</taxon>
        <taxon>Nocardioides</taxon>
    </lineage>
</organism>
<gene>
    <name evidence="2" type="ORF">KRR39_15120</name>
</gene>
<evidence type="ECO:0000313" key="2">
    <source>
        <dbReference type="EMBL" id="QWZ06847.1"/>
    </source>
</evidence>
<protein>
    <submittedName>
        <fullName evidence="2">DUF3017 domain-containing protein</fullName>
    </submittedName>
</protein>
<dbReference type="InterPro" id="IPR021385">
    <property type="entry name" value="DUF3017"/>
</dbReference>
<keyword evidence="1" id="KW-0812">Transmembrane</keyword>
<keyword evidence="1" id="KW-1133">Transmembrane helix</keyword>
<sequence length="99" mass="10430">MPPPDGPLKRPQTLGGVVYLAVVAASVVGLGIVFFGAWRTGLAWVGTALLVSAGTRLVLSERRAGMLRVRRKWSDVLMLTVAGVGLIVLTIVVPNQPPT</sequence>
<evidence type="ECO:0000313" key="3">
    <source>
        <dbReference type="Proteomes" id="UP000683575"/>
    </source>
</evidence>
<evidence type="ECO:0000256" key="1">
    <source>
        <dbReference type="SAM" id="Phobius"/>
    </source>
</evidence>
<proteinExistence type="predicted"/>
<dbReference type="Proteomes" id="UP000683575">
    <property type="component" value="Chromosome"/>
</dbReference>
<dbReference type="AlphaFoldDB" id="A0A975XYX6"/>
<feature type="transmembrane region" description="Helical" evidence="1">
    <location>
        <begin position="41"/>
        <end position="59"/>
    </location>
</feature>
<dbReference type="Pfam" id="PF11222">
    <property type="entry name" value="DUF3017"/>
    <property type="match status" value="1"/>
</dbReference>
<dbReference type="KEGG" id="nps:KRR39_15120"/>
<keyword evidence="1" id="KW-0472">Membrane</keyword>